<evidence type="ECO:0000256" key="1">
    <source>
        <dbReference type="ARBA" id="ARBA00023125"/>
    </source>
</evidence>
<dbReference type="PANTHER" id="PTHR46797:SF10">
    <property type="entry name" value="BLR1115 PROTEIN"/>
    <property type="match status" value="1"/>
</dbReference>
<dbReference type="Gene3D" id="2.60.120.10">
    <property type="entry name" value="Jelly Rolls"/>
    <property type="match status" value="1"/>
</dbReference>
<sequence length="191" mass="20482">MMIDPETIDSLLGTRIRVEREQRGWSLSELSQRSGVSRAQINKVERGESSPTASLLGRLSGAFGLTVSALLARAEAARPGRLVRAGEHPRWQDPATGYVRNQIAPGPGSDFPLDLVRVDMPVGASVSYPASAFAFIRQVVIVLDGELTFTEGDVAHDLYAGDSIELGAPTDCTFRNKGGKACSYLVAVVRP</sequence>
<dbReference type="InterPro" id="IPR011051">
    <property type="entry name" value="RmlC_Cupin_sf"/>
</dbReference>
<feature type="domain" description="HTH cro/C1-type" evidence="2">
    <location>
        <begin position="16"/>
        <end position="70"/>
    </location>
</feature>
<dbReference type="PROSITE" id="PS50943">
    <property type="entry name" value="HTH_CROC1"/>
    <property type="match status" value="1"/>
</dbReference>
<dbReference type="EMBL" id="QURN01000010">
    <property type="protein sequence ID" value="RFC67011.1"/>
    <property type="molecule type" value="Genomic_DNA"/>
</dbReference>
<keyword evidence="1" id="KW-0238">DNA-binding</keyword>
<reference evidence="4" key="1">
    <citation type="submission" date="2018-08" db="EMBL/GenBank/DDBJ databases">
        <authorList>
            <person name="Im W.T."/>
        </authorList>
    </citation>
    <scope>NUCLEOTIDE SEQUENCE [LARGE SCALE GENOMIC DNA]</scope>
    <source>
        <strain evidence="4">LA-28</strain>
    </source>
</reference>
<name>A0A371XCR6_9HYPH</name>
<dbReference type="GO" id="GO:0003677">
    <property type="term" value="F:DNA binding"/>
    <property type="evidence" value="ECO:0007669"/>
    <property type="project" value="UniProtKB-KW"/>
</dbReference>
<dbReference type="SMART" id="SM00530">
    <property type="entry name" value="HTH_XRE"/>
    <property type="match status" value="1"/>
</dbReference>
<proteinExistence type="predicted"/>
<keyword evidence="4" id="KW-1185">Reference proteome</keyword>
<evidence type="ECO:0000313" key="4">
    <source>
        <dbReference type="Proteomes" id="UP000262379"/>
    </source>
</evidence>
<dbReference type="SUPFAM" id="SSF47413">
    <property type="entry name" value="lambda repressor-like DNA-binding domains"/>
    <property type="match status" value="1"/>
</dbReference>
<dbReference type="GO" id="GO:0005829">
    <property type="term" value="C:cytosol"/>
    <property type="evidence" value="ECO:0007669"/>
    <property type="project" value="TreeGrafter"/>
</dbReference>
<comment type="caution">
    <text evidence="3">The sequence shown here is derived from an EMBL/GenBank/DDBJ whole genome shotgun (WGS) entry which is preliminary data.</text>
</comment>
<accession>A0A371XCR6</accession>
<dbReference type="PANTHER" id="PTHR46797">
    <property type="entry name" value="HTH-TYPE TRANSCRIPTIONAL REGULATOR"/>
    <property type="match status" value="1"/>
</dbReference>
<organism evidence="3 4">
    <name type="scientific">Mesorhizobium denitrificans</name>
    <dbReference type="NCBI Taxonomy" id="2294114"/>
    <lineage>
        <taxon>Bacteria</taxon>
        <taxon>Pseudomonadati</taxon>
        <taxon>Pseudomonadota</taxon>
        <taxon>Alphaproteobacteria</taxon>
        <taxon>Hyphomicrobiales</taxon>
        <taxon>Phyllobacteriaceae</taxon>
        <taxon>Mesorhizobium</taxon>
    </lineage>
</organism>
<dbReference type="CDD" id="cd00093">
    <property type="entry name" value="HTH_XRE"/>
    <property type="match status" value="1"/>
</dbReference>
<dbReference type="CDD" id="cd02209">
    <property type="entry name" value="cupin_XRE_C"/>
    <property type="match status" value="1"/>
</dbReference>
<evidence type="ECO:0000313" key="3">
    <source>
        <dbReference type="EMBL" id="RFC67011.1"/>
    </source>
</evidence>
<dbReference type="InterPro" id="IPR050807">
    <property type="entry name" value="TransReg_Diox_bact_type"/>
</dbReference>
<dbReference type="Proteomes" id="UP000262379">
    <property type="component" value="Unassembled WGS sequence"/>
</dbReference>
<protein>
    <submittedName>
        <fullName evidence="3">XRE family transcriptional regulator</fullName>
    </submittedName>
</protein>
<dbReference type="InterPro" id="IPR010982">
    <property type="entry name" value="Lambda_DNA-bd_dom_sf"/>
</dbReference>
<dbReference type="Gene3D" id="1.10.260.40">
    <property type="entry name" value="lambda repressor-like DNA-binding domains"/>
    <property type="match status" value="1"/>
</dbReference>
<dbReference type="InterPro" id="IPR014710">
    <property type="entry name" value="RmlC-like_jellyroll"/>
</dbReference>
<dbReference type="RefSeq" id="WP_116624592.1">
    <property type="nucleotide sequence ID" value="NZ_QURN01000010.1"/>
</dbReference>
<evidence type="ECO:0000259" key="2">
    <source>
        <dbReference type="PROSITE" id="PS50943"/>
    </source>
</evidence>
<dbReference type="SUPFAM" id="SSF51182">
    <property type="entry name" value="RmlC-like cupins"/>
    <property type="match status" value="1"/>
</dbReference>
<dbReference type="InterPro" id="IPR001387">
    <property type="entry name" value="Cro/C1-type_HTH"/>
</dbReference>
<dbReference type="GO" id="GO:0003700">
    <property type="term" value="F:DNA-binding transcription factor activity"/>
    <property type="evidence" value="ECO:0007669"/>
    <property type="project" value="TreeGrafter"/>
</dbReference>
<dbReference type="AlphaFoldDB" id="A0A371XCR6"/>
<dbReference type="Pfam" id="PF01381">
    <property type="entry name" value="HTH_3"/>
    <property type="match status" value="1"/>
</dbReference>
<gene>
    <name evidence="3" type="ORF">DY251_14365</name>
</gene>